<dbReference type="GO" id="GO:0005737">
    <property type="term" value="C:cytoplasm"/>
    <property type="evidence" value="ECO:0007669"/>
    <property type="project" value="TreeGrafter"/>
</dbReference>
<evidence type="ECO:0000313" key="4">
    <source>
        <dbReference type="Proteomes" id="UP000008614"/>
    </source>
</evidence>
<dbReference type="Proteomes" id="UP000008614">
    <property type="component" value="Chromosome"/>
</dbReference>
<dbReference type="PANTHER" id="PTHR11086:SF18">
    <property type="entry name" value="DEOXYCYTIDYLATE DEAMINASE"/>
    <property type="match status" value="1"/>
</dbReference>
<keyword evidence="1" id="KW-0378">Hydrolase</keyword>
<feature type="domain" description="CMP/dCMP-type deaminase" evidence="2">
    <location>
        <begin position="365"/>
        <end position="552"/>
    </location>
</feature>
<dbReference type="GO" id="GO:0004132">
    <property type="term" value="F:dCMP deaminase activity"/>
    <property type="evidence" value="ECO:0007669"/>
    <property type="project" value="TreeGrafter"/>
</dbReference>
<name>A0A0H3ES94_ECO8N</name>
<dbReference type="SUPFAM" id="SSF53927">
    <property type="entry name" value="Cytidine deaminase-like"/>
    <property type="match status" value="1"/>
</dbReference>
<dbReference type="Gene3D" id="3.40.50.300">
    <property type="entry name" value="P-loop containing nucleotide triphosphate hydrolases"/>
    <property type="match status" value="1"/>
</dbReference>
<dbReference type="AlphaFoldDB" id="A0A0H3ES94"/>
<keyword evidence="4" id="KW-1185">Reference proteome</keyword>
<sequence>MERIVSDVNAIKELFLENNEFILLGLTGRTGSGCSTAAKILSSETPKFPSLESLGDFYSEMDGIRYNVLKQYTEAHWKAFNLIKVSDLISAYILLLSKDMLAEFIYQYSGKTNDSRVEKSKILSKLDKAIFKEDRKSRLLKTLNKFIDHSKDFTLVADDFSKTSSLLNFLKGVTTTIKNELDSIQQGLYISTYQAAGNSIRRLGKIEVNYEDKPFEPLSVFHLPETLNKFIKGIKKENKGKAYVVIDALRNPYEVKFFKDRYSAFHLVSINAPDENRRDYLNSYKFSGESIDEIDDRESGKVFNQTNIRKDKISYFTSINISRCIEVSDIHIYNPKKHDDDSDILKAQLAWYVSLMLHPGLVSPTSMERVMQLAYSAKLNSGCISRQVGAVVTDINNSIKSVGWNDVAKGQISCALRTVRGVLTNNDNDTYSHYELNNEPFRAQMEIIRVKLDERQESLKGMTVPYCFKDIKNNLDSKGNQVHTRSLHAEENAFLQLSKYGSVGIEGGRLYTTASPCELCAKKAYQLGIKEIIYIDPYPGIAQEHILNIGKEKPTLIQFRGAIGRTYHRLYEQVLPLKDEYDYLIN</sequence>
<dbReference type="PATRIC" id="fig|685038.3.peg.4271"/>
<protein>
    <submittedName>
        <fullName evidence="3">CMP/dCMP deaminase, zinc-binding protein</fullName>
    </submittedName>
</protein>
<dbReference type="HOGENOM" id="CLU_029431_0_0_6"/>
<gene>
    <name evidence="3" type="ordered locus">NRG857_20920</name>
</gene>
<organism evidence="3 4">
    <name type="scientific">Escherichia coli O83:H1 (strain NRG 857C / AIEC)</name>
    <dbReference type="NCBI Taxonomy" id="685038"/>
    <lineage>
        <taxon>Bacteria</taxon>
        <taxon>Pseudomonadati</taxon>
        <taxon>Pseudomonadota</taxon>
        <taxon>Gammaproteobacteria</taxon>
        <taxon>Enterobacterales</taxon>
        <taxon>Enterobacteriaceae</taxon>
        <taxon>Escherichia</taxon>
    </lineage>
</organism>
<evidence type="ECO:0000313" key="3">
    <source>
        <dbReference type="EMBL" id="ADR29592.1"/>
    </source>
</evidence>
<dbReference type="KEGG" id="eln:NRG857_20920"/>
<reference evidence="3 4" key="1">
    <citation type="journal article" date="2010" name="BMC Genomics">
        <title>Genome sequence of adherent-invasive Escherichia coli and comparative genomic analysis with other E. coli pathotypes.</title>
        <authorList>
            <person name="Nash J.H."/>
            <person name="Villegas A."/>
            <person name="Kropinski A.M."/>
            <person name="Aguilar-Valenzuela R."/>
            <person name="Konczy P."/>
            <person name="Mascarenhas M."/>
            <person name="Ziebell K."/>
            <person name="Torres A.G."/>
            <person name="Karmali M.A."/>
            <person name="Coombes B.K."/>
        </authorList>
    </citation>
    <scope>NUCLEOTIDE SEQUENCE [LARGE SCALE GENOMIC DNA]</scope>
    <source>
        <strain evidence="4">NRG 857C / AIEC</strain>
    </source>
</reference>
<dbReference type="Pfam" id="PF00383">
    <property type="entry name" value="dCMP_cyt_deam_1"/>
    <property type="match status" value="1"/>
</dbReference>
<dbReference type="InterPro" id="IPR027417">
    <property type="entry name" value="P-loop_NTPase"/>
</dbReference>
<accession>A0A0H3ES94</accession>
<dbReference type="NCBIfam" id="NF041025">
    <property type="entry name" value="antiphage_deaminase"/>
    <property type="match status" value="1"/>
</dbReference>
<dbReference type="PROSITE" id="PS51747">
    <property type="entry name" value="CYT_DCMP_DEAMINASES_2"/>
    <property type="match status" value="1"/>
</dbReference>
<dbReference type="InterPro" id="IPR002125">
    <property type="entry name" value="CMP_dCMP_dom"/>
</dbReference>
<dbReference type="PANTHER" id="PTHR11086">
    <property type="entry name" value="DEOXYCYTIDYLATE DEAMINASE-RELATED"/>
    <property type="match status" value="1"/>
</dbReference>
<dbReference type="Gene3D" id="3.40.140.10">
    <property type="entry name" value="Cytidine Deaminase, domain 2"/>
    <property type="match status" value="1"/>
</dbReference>
<evidence type="ECO:0000256" key="1">
    <source>
        <dbReference type="ARBA" id="ARBA00022801"/>
    </source>
</evidence>
<evidence type="ECO:0000259" key="2">
    <source>
        <dbReference type="PROSITE" id="PS51747"/>
    </source>
</evidence>
<dbReference type="InterPro" id="IPR016193">
    <property type="entry name" value="Cytidine_deaminase-like"/>
</dbReference>
<dbReference type="InterPro" id="IPR015517">
    <property type="entry name" value="dCMP_deaminase-rel"/>
</dbReference>
<proteinExistence type="predicted"/>
<dbReference type="EMBL" id="CP001855">
    <property type="protein sequence ID" value="ADR29592.1"/>
    <property type="molecule type" value="Genomic_DNA"/>
</dbReference>